<dbReference type="RefSeq" id="WP_207086335.1">
    <property type="nucleotide sequence ID" value="NZ_JAFLQW010000035.1"/>
</dbReference>
<gene>
    <name evidence="1" type="ORF">J0895_01265</name>
</gene>
<reference evidence="1 2" key="1">
    <citation type="submission" date="2021-03" db="EMBL/GenBank/DDBJ databases">
        <title>Metabolic Capacity of the Antarctic Cyanobacterium Phormidium pseudopriestleyi that Sustains Oxygenic Photosynthesis in the Presence of Hydrogen Sulfide.</title>
        <authorList>
            <person name="Lumian J.E."/>
            <person name="Jungblut A.D."/>
            <person name="Dillon M.L."/>
            <person name="Hawes I."/>
            <person name="Doran P.T."/>
            <person name="Mackey T.J."/>
            <person name="Dick G.J."/>
            <person name="Grettenberger C.L."/>
            <person name="Sumner D.Y."/>
        </authorList>
    </citation>
    <scope>NUCLEOTIDE SEQUENCE [LARGE SCALE GENOMIC DNA]</scope>
    <source>
        <strain evidence="1 2">FRX01</strain>
    </source>
</reference>
<protein>
    <submittedName>
        <fullName evidence="1">DUF4058 family protein</fullName>
    </submittedName>
</protein>
<accession>A0ABS3FKZ1</accession>
<proteinExistence type="predicted"/>
<evidence type="ECO:0000313" key="1">
    <source>
        <dbReference type="EMBL" id="MBO0347760.1"/>
    </source>
</evidence>
<name>A0ABS3FKZ1_9CYAN</name>
<keyword evidence="2" id="KW-1185">Reference proteome</keyword>
<dbReference type="Pfam" id="PF13267">
    <property type="entry name" value="DUF4058"/>
    <property type="match status" value="1"/>
</dbReference>
<dbReference type="Proteomes" id="UP000664844">
    <property type="component" value="Unassembled WGS sequence"/>
</dbReference>
<dbReference type="InterPro" id="IPR025132">
    <property type="entry name" value="DUF4058"/>
</dbReference>
<organism evidence="1 2">
    <name type="scientific">Phormidium pseudopriestleyi FRX01</name>
    <dbReference type="NCBI Taxonomy" id="1759528"/>
    <lineage>
        <taxon>Bacteria</taxon>
        <taxon>Bacillati</taxon>
        <taxon>Cyanobacteriota</taxon>
        <taxon>Cyanophyceae</taxon>
        <taxon>Oscillatoriophycideae</taxon>
        <taxon>Oscillatoriales</taxon>
        <taxon>Oscillatoriaceae</taxon>
        <taxon>Phormidium</taxon>
    </lineage>
</organism>
<evidence type="ECO:0000313" key="2">
    <source>
        <dbReference type="Proteomes" id="UP000664844"/>
    </source>
</evidence>
<dbReference type="EMBL" id="JAFLQW010000035">
    <property type="protein sequence ID" value="MBO0347760.1"/>
    <property type="molecule type" value="Genomic_DNA"/>
</dbReference>
<comment type="caution">
    <text evidence="1">The sequence shown here is derived from an EMBL/GenBank/DDBJ whole genome shotgun (WGS) entry which is preliminary data.</text>
</comment>
<sequence length="262" mass="29580">MPSPFPGMDPYLEGPSFWPEVHHLLMSLILESLVPQLRPKYRVALEKRVYESGGNDSLLVGIPDVIVQRRQPTSPGDSNVAVAAPPTQKALPVQVPMMMEFREAYLEVREMATGEVVTAIEVLSPANKRRGKGREMYEEKRSRILASRTHLVEIDLLRGGELMPVLGNDMEAHYRILVSRGDRRPHADLYLFNLPDAIPTFPLPLRSGDTEPIIDLNQLLNQLYERAGYDFVIDYSTEPIPALAESEAVWVDARLREQGVRE</sequence>